<keyword evidence="3" id="KW-1185">Reference proteome</keyword>
<sequence length="172" mass="19015">MSAAVGMDRPPAPAHPLRRAAVTFRCEVTAHHLSGSREVILACYRAASPRLAARWMRAEARHLARLLAPEPGAPHLESVLLIAASPDCPRPDDDLLAWAGSDERYEHALRVLGSGNTYLLNVTDYDARYSVCAYALPTRNRLLQPPAPAGRRCHAQAGAGRHRTPRRWRFAR</sequence>
<proteinExistence type="predicted"/>
<evidence type="ECO:0000313" key="2">
    <source>
        <dbReference type="EMBL" id="GHJ27316.1"/>
    </source>
</evidence>
<protein>
    <submittedName>
        <fullName evidence="2">Uncharacterized protein</fullName>
    </submittedName>
</protein>
<feature type="region of interest" description="Disordered" evidence="1">
    <location>
        <begin position="147"/>
        <end position="172"/>
    </location>
</feature>
<dbReference type="EMBL" id="BNEK01000003">
    <property type="protein sequence ID" value="GHJ27316.1"/>
    <property type="molecule type" value="Genomic_DNA"/>
</dbReference>
<dbReference type="Proteomes" id="UP001054854">
    <property type="component" value="Unassembled WGS sequence"/>
</dbReference>
<gene>
    <name evidence="2" type="ORF">TPA0910_17490</name>
</gene>
<comment type="caution">
    <text evidence="2">The sequence shown here is derived from an EMBL/GenBank/DDBJ whole genome shotgun (WGS) entry which is preliminary data.</text>
</comment>
<feature type="compositionally biased region" description="Basic residues" evidence="1">
    <location>
        <begin position="160"/>
        <end position="172"/>
    </location>
</feature>
<evidence type="ECO:0000256" key="1">
    <source>
        <dbReference type="SAM" id="MobiDB-lite"/>
    </source>
</evidence>
<reference evidence="2" key="1">
    <citation type="submission" date="2024-05" db="EMBL/GenBank/DDBJ databases">
        <title>Whole genome shotgun sequence of Streptomyces hygroscopicus NBRC 113678.</title>
        <authorList>
            <person name="Komaki H."/>
            <person name="Tamura T."/>
        </authorList>
    </citation>
    <scope>NUCLEOTIDE SEQUENCE</scope>
    <source>
        <strain evidence="2">N11-34</strain>
    </source>
</reference>
<dbReference type="RefSeq" id="WP_236256514.1">
    <property type="nucleotide sequence ID" value="NZ_BNEK01000003.1"/>
</dbReference>
<evidence type="ECO:0000313" key="3">
    <source>
        <dbReference type="Proteomes" id="UP001054854"/>
    </source>
</evidence>
<name>A0ABQ3TVE8_STRHY</name>
<accession>A0ABQ3TVE8</accession>
<organism evidence="2 3">
    <name type="scientific">Streptomyces hygroscopicus</name>
    <dbReference type="NCBI Taxonomy" id="1912"/>
    <lineage>
        <taxon>Bacteria</taxon>
        <taxon>Bacillati</taxon>
        <taxon>Actinomycetota</taxon>
        <taxon>Actinomycetes</taxon>
        <taxon>Kitasatosporales</taxon>
        <taxon>Streptomycetaceae</taxon>
        <taxon>Streptomyces</taxon>
        <taxon>Streptomyces violaceusniger group</taxon>
    </lineage>
</organism>